<dbReference type="AlphaFoldDB" id="A0A5D4XEL8"/>
<accession>A0A5D4XEL8</accession>
<dbReference type="InterPro" id="IPR028082">
    <property type="entry name" value="Peripla_BP_I"/>
</dbReference>
<dbReference type="GO" id="GO:0009252">
    <property type="term" value="P:peptidoglycan biosynthetic process"/>
    <property type="evidence" value="ECO:0007669"/>
    <property type="project" value="TreeGrafter"/>
</dbReference>
<feature type="chain" id="PRO_5022985160" description="LppC lipoprotein" evidence="2">
    <location>
        <begin position="22"/>
        <end position="391"/>
    </location>
</feature>
<feature type="signal peptide" evidence="2">
    <location>
        <begin position="1"/>
        <end position="21"/>
    </location>
</feature>
<dbReference type="Gene3D" id="3.40.50.2300">
    <property type="match status" value="2"/>
</dbReference>
<protein>
    <recommendedName>
        <fullName evidence="5">LppC lipoprotein</fullName>
    </recommendedName>
</protein>
<dbReference type="CDD" id="cd06339">
    <property type="entry name" value="PBP1_YraM_LppC_lipoprotein-like"/>
    <property type="match status" value="1"/>
</dbReference>
<organism evidence="3 4">
    <name type="scientific">Luteimonas viscosa</name>
    <dbReference type="NCBI Taxonomy" id="1132694"/>
    <lineage>
        <taxon>Bacteria</taxon>
        <taxon>Pseudomonadati</taxon>
        <taxon>Pseudomonadota</taxon>
        <taxon>Gammaproteobacteria</taxon>
        <taxon>Lysobacterales</taxon>
        <taxon>Lysobacteraceae</taxon>
        <taxon>Luteimonas</taxon>
    </lineage>
</organism>
<dbReference type="OrthoDB" id="6708821at2"/>
<dbReference type="SUPFAM" id="SSF53822">
    <property type="entry name" value="Periplasmic binding protein-like I"/>
    <property type="match status" value="1"/>
</dbReference>
<evidence type="ECO:0008006" key="5">
    <source>
        <dbReference type="Google" id="ProtNLM"/>
    </source>
</evidence>
<dbReference type="Pfam" id="PF04348">
    <property type="entry name" value="LppC"/>
    <property type="match status" value="2"/>
</dbReference>
<dbReference type="GO" id="GO:0030234">
    <property type="term" value="F:enzyme regulator activity"/>
    <property type="evidence" value="ECO:0007669"/>
    <property type="project" value="TreeGrafter"/>
</dbReference>
<gene>
    <name evidence="3" type="ORF">FZO89_17250</name>
</gene>
<dbReference type="PROSITE" id="PS51257">
    <property type="entry name" value="PROKAR_LIPOPROTEIN"/>
    <property type="match status" value="1"/>
</dbReference>
<keyword evidence="1" id="KW-0472">Membrane</keyword>
<dbReference type="PANTHER" id="PTHR38038">
    <property type="entry name" value="PENICILLIN-BINDING PROTEIN ACTIVATOR LPOA"/>
    <property type="match status" value="1"/>
</dbReference>
<keyword evidence="4" id="KW-1185">Reference proteome</keyword>
<evidence type="ECO:0000256" key="2">
    <source>
        <dbReference type="SAM" id="SignalP"/>
    </source>
</evidence>
<evidence type="ECO:0000313" key="4">
    <source>
        <dbReference type="Proteomes" id="UP000324973"/>
    </source>
</evidence>
<name>A0A5D4XEL8_9GAMM</name>
<dbReference type="Proteomes" id="UP000324973">
    <property type="component" value="Unassembled WGS sequence"/>
</dbReference>
<dbReference type="PANTHER" id="PTHR38038:SF1">
    <property type="entry name" value="PENICILLIN-BINDING PROTEIN ACTIVATOR LPOA"/>
    <property type="match status" value="1"/>
</dbReference>
<reference evidence="3 4" key="1">
    <citation type="submission" date="2019-08" db="EMBL/GenBank/DDBJ databases">
        <title>Luteimonas viscosus sp. nov., isolated from soil of a sunflower field.</title>
        <authorList>
            <person name="Jianli Z."/>
            <person name="Ying Z."/>
        </authorList>
    </citation>
    <scope>NUCLEOTIDE SEQUENCE [LARGE SCALE GENOMIC DNA]</scope>
    <source>
        <strain evidence="3 4">XBU10</strain>
    </source>
</reference>
<evidence type="ECO:0000313" key="3">
    <source>
        <dbReference type="EMBL" id="TYT22997.1"/>
    </source>
</evidence>
<evidence type="ECO:0000256" key="1">
    <source>
        <dbReference type="ARBA" id="ARBA00023136"/>
    </source>
</evidence>
<comment type="caution">
    <text evidence="3">The sequence shown here is derived from an EMBL/GenBank/DDBJ whole genome shotgun (WGS) entry which is preliminary data.</text>
</comment>
<dbReference type="EMBL" id="VTFT01000003">
    <property type="protein sequence ID" value="TYT22997.1"/>
    <property type="molecule type" value="Genomic_DNA"/>
</dbReference>
<proteinExistence type="predicted"/>
<dbReference type="InterPro" id="IPR007443">
    <property type="entry name" value="LpoA"/>
</dbReference>
<dbReference type="GO" id="GO:0031241">
    <property type="term" value="C:periplasmic side of cell outer membrane"/>
    <property type="evidence" value="ECO:0007669"/>
    <property type="project" value="TreeGrafter"/>
</dbReference>
<keyword evidence="2" id="KW-0732">Signal</keyword>
<sequence length="391" mass="40284">MRQMSKWMVCAAMLATLAGCASVQVERPTPGPDAVAPPTLNPHWRFDPARAPAARDGYRPPRKLAVLLPMTGQLATAAGPVRDGLLAGYYAERREKPELAFYDTAGTASGAVAARDRAIAEGADQILGPLGRDEVSALFNAPQPVPLLALNRGNAAAPDNAADFSLAPEDEGRAAAAYALARNARRVLVLSNGDDHALRSVDAFRTQLEAEGGAIVGTLAIVGETPGDQSVGLRSAATREGGVDAILIALRGSEARLVVPQLFAAGLGDRLRIATSQLTSGTGKADEDRALDGIAFASETWTNAGLAGLPSPATLAADLPTARGPAARLFAFGHDAWLLSAYLQHLAEQPDAGLDGATGRLSLDAEGRVVRAPAWATFSNGVVVPLAGAGG</sequence>